<organism evidence="8 9">
    <name type="scientific">candidate division WWE3 bacterium CG10_big_fil_rev_8_21_14_0_10_32_10</name>
    <dbReference type="NCBI Taxonomy" id="1975090"/>
    <lineage>
        <taxon>Bacteria</taxon>
        <taxon>Katanobacteria</taxon>
    </lineage>
</organism>
<dbReference type="PROSITE" id="PS50005">
    <property type="entry name" value="TPR"/>
    <property type="match status" value="1"/>
</dbReference>
<dbReference type="GO" id="GO:0016020">
    <property type="term" value="C:membrane"/>
    <property type="evidence" value="ECO:0007669"/>
    <property type="project" value="UniProtKB-SubCell"/>
</dbReference>
<feature type="transmembrane region" description="Helical" evidence="6">
    <location>
        <begin position="35"/>
        <end position="54"/>
    </location>
</feature>
<protein>
    <recommendedName>
        <fullName evidence="7">O-antigen ligase-related domain-containing protein</fullName>
    </recommendedName>
</protein>
<feature type="repeat" description="TPR" evidence="5">
    <location>
        <begin position="514"/>
        <end position="547"/>
    </location>
</feature>
<evidence type="ECO:0000313" key="8">
    <source>
        <dbReference type="EMBL" id="PIR43768.1"/>
    </source>
</evidence>
<evidence type="ECO:0000256" key="5">
    <source>
        <dbReference type="PROSITE-ProRule" id="PRU00339"/>
    </source>
</evidence>
<reference evidence="8 9" key="1">
    <citation type="submission" date="2017-09" db="EMBL/GenBank/DDBJ databases">
        <title>Depth-based differentiation of microbial function through sediment-hosted aquifers and enrichment of novel symbionts in the deep terrestrial subsurface.</title>
        <authorList>
            <person name="Probst A.J."/>
            <person name="Ladd B."/>
            <person name="Jarett J.K."/>
            <person name="Geller-Mcgrath D.E."/>
            <person name="Sieber C.M."/>
            <person name="Emerson J.B."/>
            <person name="Anantharaman K."/>
            <person name="Thomas B.C."/>
            <person name="Malmstrom R."/>
            <person name="Stieglmeier M."/>
            <person name="Klingl A."/>
            <person name="Woyke T."/>
            <person name="Ryan C.M."/>
            <person name="Banfield J.F."/>
        </authorList>
    </citation>
    <scope>NUCLEOTIDE SEQUENCE [LARGE SCALE GENOMIC DNA]</scope>
    <source>
        <strain evidence="8">CG10_big_fil_rev_8_21_14_0_10_32_10</strain>
    </source>
</reference>
<dbReference type="InterPro" id="IPR011990">
    <property type="entry name" value="TPR-like_helical_dom_sf"/>
</dbReference>
<dbReference type="PANTHER" id="PTHR37422">
    <property type="entry name" value="TEICHURONIC ACID BIOSYNTHESIS PROTEIN TUAE"/>
    <property type="match status" value="1"/>
</dbReference>
<feature type="transmembrane region" description="Helical" evidence="6">
    <location>
        <begin position="196"/>
        <end position="227"/>
    </location>
</feature>
<dbReference type="AlphaFoldDB" id="A0A2H0RB74"/>
<accession>A0A2H0RB74</accession>
<dbReference type="EMBL" id="PCXU01000011">
    <property type="protein sequence ID" value="PIR43768.1"/>
    <property type="molecule type" value="Genomic_DNA"/>
</dbReference>
<gene>
    <name evidence="8" type="ORF">COV24_00830</name>
</gene>
<feature type="transmembrane region" description="Helical" evidence="6">
    <location>
        <begin position="171"/>
        <end position="189"/>
    </location>
</feature>
<evidence type="ECO:0000259" key="7">
    <source>
        <dbReference type="Pfam" id="PF04932"/>
    </source>
</evidence>
<sequence>MKKINLHIIQQAIFIFLIVLTPSLFTVGLDENFEFIKTYFLIFLFSLSILLYVFKSFYTKKNVKISFAGFFYLLFLCLYSFSTFFSTNFQTSFFGYFGRFSASLLFFITLVFYLISNRSLISKVSIDNIINYIILGSLLPLTYGFIQVLHFDFITWEILDNRVFSTFGQPNWYGSYLILILSICLFFYVEDKLNKYLPLFVLALLLLIQTQSISSLIALFITVSVYVVFRFRYVSKNRFLVIIFFTIVTLLLFGHNFYSRLEKQVLAYDEANTLITNDTGKIRLILLQSSLDQILHNKKIFTVGSGPETFAYSFIRPVELNNTSEWNVIFNKPHNFAAEEFFELGIGGFIFYSVMYVLFIYKLSFDRSSILGVSILTTSFFGWPTAYLYLILFLLFYKIYLLRKVFKFTFYVPIKLFFVSFIAVLSFLEVIYVISYVFYLSNPCLSLKILPEYQNYVYKCGEERGDIYYYNQAYLLNPNNKVISLLSGYRLLTYDPNRSEQIFRELLKKEPFNPIFIYHFGLSQEKLNRIHEALDYYKKANDMVPNYFEANKAVERMRGNLNTL</sequence>
<dbReference type="Gene3D" id="1.25.40.10">
    <property type="entry name" value="Tetratricopeptide repeat domain"/>
    <property type="match status" value="1"/>
</dbReference>
<dbReference type="PANTHER" id="PTHR37422:SF13">
    <property type="entry name" value="LIPOPOLYSACCHARIDE BIOSYNTHESIS PROTEIN PA4999-RELATED"/>
    <property type="match status" value="1"/>
</dbReference>
<feature type="transmembrane region" description="Helical" evidence="6">
    <location>
        <begin position="341"/>
        <end position="361"/>
    </location>
</feature>
<dbReference type="Proteomes" id="UP000230214">
    <property type="component" value="Unassembled WGS sequence"/>
</dbReference>
<feature type="domain" description="O-antigen ligase-related" evidence="7">
    <location>
        <begin position="199"/>
        <end position="352"/>
    </location>
</feature>
<evidence type="ECO:0000256" key="4">
    <source>
        <dbReference type="ARBA" id="ARBA00023136"/>
    </source>
</evidence>
<feature type="transmembrane region" description="Helical" evidence="6">
    <location>
        <begin position="381"/>
        <end position="402"/>
    </location>
</feature>
<feature type="transmembrane region" description="Helical" evidence="6">
    <location>
        <begin position="66"/>
        <end position="85"/>
    </location>
</feature>
<comment type="subcellular location">
    <subcellularLocation>
        <location evidence="1">Membrane</location>
        <topology evidence="1">Multi-pass membrane protein</topology>
    </subcellularLocation>
</comment>
<feature type="transmembrane region" description="Helical" evidence="6">
    <location>
        <begin position="129"/>
        <end position="151"/>
    </location>
</feature>
<dbReference type="Pfam" id="PF04932">
    <property type="entry name" value="Wzy_C"/>
    <property type="match status" value="1"/>
</dbReference>
<keyword evidence="3 6" id="KW-1133">Transmembrane helix</keyword>
<keyword evidence="4 6" id="KW-0472">Membrane</keyword>
<feature type="transmembrane region" description="Helical" evidence="6">
    <location>
        <begin position="239"/>
        <end position="258"/>
    </location>
</feature>
<feature type="transmembrane region" description="Helical" evidence="6">
    <location>
        <begin position="97"/>
        <end position="117"/>
    </location>
</feature>
<evidence type="ECO:0000256" key="3">
    <source>
        <dbReference type="ARBA" id="ARBA00022989"/>
    </source>
</evidence>
<evidence type="ECO:0000256" key="6">
    <source>
        <dbReference type="SAM" id="Phobius"/>
    </source>
</evidence>
<dbReference type="InterPro" id="IPR007016">
    <property type="entry name" value="O-antigen_ligase-rel_domated"/>
</dbReference>
<comment type="caution">
    <text evidence="8">The sequence shown here is derived from an EMBL/GenBank/DDBJ whole genome shotgun (WGS) entry which is preliminary data.</text>
</comment>
<dbReference type="InterPro" id="IPR051533">
    <property type="entry name" value="WaaL-like"/>
</dbReference>
<evidence type="ECO:0000313" key="9">
    <source>
        <dbReference type="Proteomes" id="UP000230214"/>
    </source>
</evidence>
<dbReference type="InterPro" id="IPR019734">
    <property type="entry name" value="TPR_rpt"/>
</dbReference>
<keyword evidence="2 6" id="KW-0812">Transmembrane</keyword>
<feature type="transmembrane region" description="Helical" evidence="6">
    <location>
        <begin position="12"/>
        <end position="29"/>
    </location>
</feature>
<dbReference type="SUPFAM" id="SSF48452">
    <property type="entry name" value="TPR-like"/>
    <property type="match status" value="1"/>
</dbReference>
<evidence type="ECO:0000256" key="2">
    <source>
        <dbReference type="ARBA" id="ARBA00022692"/>
    </source>
</evidence>
<keyword evidence="5" id="KW-0802">TPR repeat</keyword>
<proteinExistence type="predicted"/>
<evidence type="ECO:0000256" key="1">
    <source>
        <dbReference type="ARBA" id="ARBA00004141"/>
    </source>
</evidence>
<name>A0A2H0RB74_UNCKA</name>
<feature type="transmembrane region" description="Helical" evidence="6">
    <location>
        <begin position="414"/>
        <end position="439"/>
    </location>
</feature>